<evidence type="ECO:0000313" key="3">
    <source>
        <dbReference type="Proteomes" id="UP001189122"/>
    </source>
</evidence>
<sequence length="34" mass="3698">MPGRARRAPPPRRAGPRARTAPRSCRRTIASSPS</sequence>
<proteinExistence type="predicted"/>
<evidence type="ECO:0000256" key="1">
    <source>
        <dbReference type="SAM" id="MobiDB-lite"/>
    </source>
</evidence>
<gene>
    <name evidence="2" type="ORF">SI7747_04005037</name>
</gene>
<protein>
    <submittedName>
        <fullName evidence="2">Uncharacterized protein</fullName>
    </submittedName>
</protein>
<feature type="region of interest" description="Disordered" evidence="1">
    <location>
        <begin position="1"/>
        <end position="34"/>
    </location>
</feature>
<dbReference type="Proteomes" id="UP001189122">
    <property type="component" value="Unassembled WGS sequence"/>
</dbReference>
<dbReference type="EMBL" id="CACRZD030000004">
    <property type="protein sequence ID" value="CAA6658593.1"/>
    <property type="molecule type" value="Genomic_DNA"/>
</dbReference>
<reference evidence="2 3" key="1">
    <citation type="submission" date="2019-12" db="EMBL/GenBank/DDBJ databases">
        <authorList>
            <person name="Scholz U."/>
            <person name="Mascher M."/>
            <person name="Fiebig A."/>
        </authorList>
    </citation>
    <scope>NUCLEOTIDE SEQUENCE</scope>
</reference>
<name>A0A7I8IL19_SPIIN</name>
<organism evidence="2">
    <name type="scientific">Spirodela intermedia</name>
    <name type="common">Intermediate duckweed</name>
    <dbReference type="NCBI Taxonomy" id="51605"/>
    <lineage>
        <taxon>Eukaryota</taxon>
        <taxon>Viridiplantae</taxon>
        <taxon>Streptophyta</taxon>
        <taxon>Embryophyta</taxon>
        <taxon>Tracheophyta</taxon>
        <taxon>Spermatophyta</taxon>
        <taxon>Magnoliopsida</taxon>
        <taxon>Liliopsida</taxon>
        <taxon>Araceae</taxon>
        <taxon>Lemnoideae</taxon>
        <taxon>Spirodela</taxon>
    </lineage>
</organism>
<dbReference type="EMBL" id="LR743591">
    <property type="protein sequence ID" value="CAA2618870.1"/>
    <property type="molecule type" value="Genomic_DNA"/>
</dbReference>
<evidence type="ECO:0000313" key="2">
    <source>
        <dbReference type="EMBL" id="CAA2618870.1"/>
    </source>
</evidence>
<feature type="compositionally biased region" description="Basic residues" evidence="1">
    <location>
        <begin position="1"/>
        <end position="16"/>
    </location>
</feature>
<accession>A0A7I8IL19</accession>
<keyword evidence="3" id="KW-1185">Reference proteome</keyword>
<dbReference type="AlphaFoldDB" id="A0A7I8IL19"/>